<organism evidence="1 2">
    <name type="scientific">Candidatus Vogelbacteria bacterium RIFOXYD1_FULL_51_18</name>
    <dbReference type="NCBI Taxonomy" id="1802440"/>
    <lineage>
        <taxon>Bacteria</taxon>
        <taxon>Candidatus Vogeliibacteriota</taxon>
    </lineage>
</organism>
<protein>
    <submittedName>
        <fullName evidence="1">Uncharacterized protein</fullName>
    </submittedName>
</protein>
<dbReference type="Proteomes" id="UP000177090">
    <property type="component" value="Unassembled WGS sequence"/>
</dbReference>
<sequence>MVATRVVTDWGKLHDMQFCEMRAPWHVTETRCELEHEPSQEELMRHYCFCGHSRCFISEHRNDPAFQKEIEMPDQEFCTNSAPVAV</sequence>
<dbReference type="STRING" id="1802440.A2569_03495"/>
<dbReference type="EMBL" id="MHTL01000001">
    <property type="protein sequence ID" value="OHA61548.1"/>
    <property type="molecule type" value="Genomic_DNA"/>
</dbReference>
<accession>A0A1G2QM41</accession>
<proteinExistence type="predicted"/>
<evidence type="ECO:0000313" key="1">
    <source>
        <dbReference type="EMBL" id="OHA61548.1"/>
    </source>
</evidence>
<evidence type="ECO:0000313" key="2">
    <source>
        <dbReference type="Proteomes" id="UP000177090"/>
    </source>
</evidence>
<gene>
    <name evidence="1" type="ORF">A2569_03495</name>
</gene>
<dbReference type="AlphaFoldDB" id="A0A1G2QM41"/>
<comment type="caution">
    <text evidence="1">The sequence shown here is derived from an EMBL/GenBank/DDBJ whole genome shotgun (WGS) entry which is preliminary data.</text>
</comment>
<name>A0A1G2QM41_9BACT</name>
<reference evidence="1 2" key="1">
    <citation type="journal article" date="2016" name="Nat. Commun.">
        <title>Thousands of microbial genomes shed light on interconnected biogeochemical processes in an aquifer system.</title>
        <authorList>
            <person name="Anantharaman K."/>
            <person name="Brown C.T."/>
            <person name="Hug L.A."/>
            <person name="Sharon I."/>
            <person name="Castelle C.J."/>
            <person name="Probst A.J."/>
            <person name="Thomas B.C."/>
            <person name="Singh A."/>
            <person name="Wilkins M.J."/>
            <person name="Karaoz U."/>
            <person name="Brodie E.L."/>
            <person name="Williams K.H."/>
            <person name="Hubbard S.S."/>
            <person name="Banfield J.F."/>
        </authorList>
    </citation>
    <scope>NUCLEOTIDE SEQUENCE [LARGE SCALE GENOMIC DNA]</scope>
</reference>